<sequence>MDRDDLPSLDEERRIYSHHENDPSDRRYRAFLDRLAAPLCARLSPGMSGLDYGADPGPTLALMLGERGFLTTSWDPLFEPQDDLLDRRYDFVICTEVVEHFHRPRVEFDRLASLLRPGGWLAIMTQWQPPDLSFQQWHYVRDPTHVSFYAERTFDWIAEKYGFWLESQRGMSP</sequence>
<dbReference type="GO" id="GO:0008168">
    <property type="term" value="F:methyltransferase activity"/>
    <property type="evidence" value="ECO:0007669"/>
    <property type="project" value="UniProtKB-KW"/>
</dbReference>
<dbReference type="Proteomes" id="UP001566331">
    <property type="component" value="Unassembled WGS sequence"/>
</dbReference>
<keyword evidence="2" id="KW-1185">Reference proteome</keyword>
<dbReference type="RefSeq" id="WP_370565883.1">
    <property type="nucleotide sequence ID" value="NZ_JBFWIB010000034.1"/>
</dbReference>
<dbReference type="InterPro" id="IPR029063">
    <property type="entry name" value="SAM-dependent_MTases_sf"/>
</dbReference>
<dbReference type="Gene3D" id="3.40.50.150">
    <property type="entry name" value="Vaccinia Virus protein VP39"/>
    <property type="match status" value="1"/>
</dbReference>
<dbReference type="EMBL" id="JBFWIC010000058">
    <property type="protein sequence ID" value="MEZ0476882.1"/>
    <property type="molecule type" value="Genomic_DNA"/>
</dbReference>
<keyword evidence="1" id="KW-0808">Transferase</keyword>
<reference evidence="1 2" key="1">
    <citation type="submission" date="2024-07" db="EMBL/GenBank/DDBJ databases">
        <title>Luteimonas salilacus sp. nov., isolated from the shore soil of Salt Lake in Tibet of China.</title>
        <authorList>
            <person name="Zhang X."/>
            <person name="Li A."/>
        </authorList>
    </citation>
    <scope>NUCLEOTIDE SEQUENCE [LARGE SCALE GENOMIC DNA]</scope>
    <source>
        <strain evidence="1 2">B3-2-R+30</strain>
    </source>
</reference>
<comment type="caution">
    <text evidence="1">The sequence shown here is derived from an EMBL/GenBank/DDBJ whole genome shotgun (WGS) entry which is preliminary data.</text>
</comment>
<keyword evidence="1" id="KW-0489">Methyltransferase</keyword>
<name>A0ABV4HYV5_9GAMM</name>
<gene>
    <name evidence="1" type="ORF">AB6713_20095</name>
</gene>
<dbReference type="CDD" id="cd02440">
    <property type="entry name" value="AdoMet_MTases"/>
    <property type="match status" value="1"/>
</dbReference>
<protein>
    <submittedName>
        <fullName evidence="1">Class I SAM-dependent methyltransferase</fullName>
        <ecNumber evidence="1">2.1.1.-</ecNumber>
    </submittedName>
</protein>
<accession>A0ABV4HYV5</accession>
<evidence type="ECO:0000313" key="2">
    <source>
        <dbReference type="Proteomes" id="UP001566331"/>
    </source>
</evidence>
<evidence type="ECO:0000313" key="1">
    <source>
        <dbReference type="EMBL" id="MEZ0476882.1"/>
    </source>
</evidence>
<dbReference type="GO" id="GO:0032259">
    <property type="term" value="P:methylation"/>
    <property type="evidence" value="ECO:0007669"/>
    <property type="project" value="UniProtKB-KW"/>
</dbReference>
<dbReference type="Pfam" id="PF13489">
    <property type="entry name" value="Methyltransf_23"/>
    <property type="match status" value="1"/>
</dbReference>
<proteinExistence type="predicted"/>
<organism evidence="1 2">
    <name type="scientific">Luteimonas salinilitoris</name>
    <dbReference type="NCBI Taxonomy" id="3237697"/>
    <lineage>
        <taxon>Bacteria</taxon>
        <taxon>Pseudomonadati</taxon>
        <taxon>Pseudomonadota</taxon>
        <taxon>Gammaproteobacteria</taxon>
        <taxon>Lysobacterales</taxon>
        <taxon>Lysobacteraceae</taxon>
        <taxon>Luteimonas</taxon>
    </lineage>
</organism>
<dbReference type="EC" id="2.1.1.-" evidence="1"/>
<dbReference type="SUPFAM" id="SSF53335">
    <property type="entry name" value="S-adenosyl-L-methionine-dependent methyltransferases"/>
    <property type="match status" value="1"/>
</dbReference>